<dbReference type="Pfam" id="PF03358">
    <property type="entry name" value="FMN_red"/>
    <property type="match status" value="1"/>
</dbReference>
<dbReference type="AlphaFoldDB" id="A0A212JLW9"/>
<dbReference type="EMBL" id="FLUP01000001">
    <property type="protein sequence ID" value="SBW00426.1"/>
    <property type="molecule type" value="Genomic_DNA"/>
</dbReference>
<dbReference type="PANTHER" id="PTHR43278:SF2">
    <property type="entry name" value="IRON-SULFUR FLAVOPROTEIN"/>
    <property type="match status" value="1"/>
</dbReference>
<evidence type="ECO:0000313" key="4">
    <source>
        <dbReference type="EMBL" id="SBW00426.1"/>
    </source>
</evidence>
<proteinExistence type="predicted"/>
<dbReference type="PANTHER" id="PTHR43278">
    <property type="entry name" value="NAD(P)H-DEPENDENT FMN-CONTAINING OXIDOREDUCTASE YWQN-RELATED"/>
    <property type="match status" value="1"/>
</dbReference>
<reference evidence="4" key="1">
    <citation type="submission" date="2016-04" db="EMBL/GenBank/DDBJ databases">
        <authorList>
            <person name="Evans L.H."/>
            <person name="Alamgir A."/>
            <person name="Owens N."/>
            <person name="Weber N.D."/>
            <person name="Virtaneva K."/>
            <person name="Barbian K."/>
            <person name="Babar A."/>
            <person name="Rosenke K."/>
        </authorList>
    </citation>
    <scope>NUCLEOTIDE SEQUENCE</scope>
    <source>
        <strain evidence="4">92-2</strain>
    </source>
</reference>
<organism evidence="4">
    <name type="scientific">uncultured Desulfovibrio sp</name>
    <dbReference type="NCBI Taxonomy" id="167968"/>
    <lineage>
        <taxon>Bacteria</taxon>
        <taxon>Pseudomonadati</taxon>
        <taxon>Thermodesulfobacteriota</taxon>
        <taxon>Desulfovibrionia</taxon>
        <taxon>Desulfovibrionales</taxon>
        <taxon>Desulfovibrionaceae</taxon>
        <taxon>Desulfovibrio</taxon>
        <taxon>environmental samples</taxon>
    </lineage>
</organism>
<dbReference type="InterPro" id="IPR051796">
    <property type="entry name" value="ISF_SsuE-like"/>
</dbReference>
<dbReference type="InterPro" id="IPR029039">
    <property type="entry name" value="Flavoprotein-like_sf"/>
</dbReference>
<dbReference type="Gene3D" id="3.40.50.360">
    <property type="match status" value="1"/>
</dbReference>
<evidence type="ECO:0000256" key="2">
    <source>
        <dbReference type="ARBA" id="ARBA00022643"/>
    </source>
</evidence>
<gene>
    <name evidence="4" type="ORF">KM92DES2_11356</name>
</gene>
<dbReference type="InterPro" id="IPR005025">
    <property type="entry name" value="FMN_Rdtase-like_dom"/>
</dbReference>
<keyword evidence="2" id="KW-0288">FMN</keyword>
<feature type="domain" description="NADPH-dependent FMN reductase-like" evidence="3">
    <location>
        <begin position="1"/>
        <end position="111"/>
    </location>
</feature>
<evidence type="ECO:0000259" key="3">
    <source>
        <dbReference type="Pfam" id="PF03358"/>
    </source>
</evidence>
<name>A0A212JLW9_9BACT</name>
<protein>
    <submittedName>
        <fullName evidence="4">NADPH-dependent FMN reductase</fullName>
    </submittedName>
</protein>
<accession>A0A212JLW9</accession>
<keyword evidence="1" id="KW-0285">Flavoprotein</keyword>
<sequence>MKIYAINGGPRKKFNTAKLLQSALDGAAAAPCSETVETEMIHLYGLNYKGCVSCFSCKRVGGKSYGHCAVKDDLAPVLEKLSQADGLIFGSPIYFGNVTGMMRSFLERLMFPFFVYDKDYSSLAPKRMPTAFIYPMNVSSEEMEQYGYLQNLKGMETFVGRLFGEPQVQHVHNTYQFDDYSKYKCERFSEPEKAAYRDAHFPQDLEQARRIGAAMVAAAAR</sequence>
<dbReference type="GO" id="GO:0016491">
    <property type="term" value="F:oxidoreductase activity"/>
    <property type="evidence" value="ECO:0007669"/>
    <property type="project" value="InterPro"/>
</dbReference>
<dbReference type="SUPFAM" id="SSF52218">
    <property type="entry name" value="Flavoproteins"/>
    <property type="match status" value="1"/>
</dbReference>
<evidence type="ECO:0000256" key="1">
    <source>
        <dbReference type="ARBA" id="ARBA00022630"/>
    </source>
</evidence>
<dbReference type="RefSeq" id="WP_192112139.1">
    <property type="nucleotide sequence ID" value="NZ_LT598928.1"/>
</dbReference>